<dbReference type="Proteomes" id="UP000093523">
    <property type="component" value="Unassembled WGS sequence"/>
</dbReference>
<dbReference type="SUPFAM" id="SSF51246">
    <property type="entry name" value="Rudiment single hybrid motif"/>
    <property type="match status" value="1"/>
</dbReference>
<dbReference type="InterPro" id="IPR003135">
    <property type="entry name" value="ATP-grasp_carboxylate-amine"/>
</dbReference>
<comment type="similarity">
    <text evidence="5 6">Belongs to the PurK/PurT family.</text>
</comment>
<comment type="function">
    <text evidence="6">Catalyzes the ATP-dependent conversion of 5-aminoimidazole ribonucleotide (AIR) and HCO(3)- to N5-carboxyaminoimidazole ribonucleotide (N5-CAIR).</text>
</comment>
<protein>
    <recommendedName>
        <fullName evidence="5 6">N5-carboxyaminoimidazole ribonucleotide synthase</fullName>
        <shortName evidence="5 6">N5-CAIR synthase</shortName>
        <ecNumber evidence="5 6">6.3.4.18</ecNumber>
    </recommendedName>
    <alternativeName>
        <fullName evidence="5 6">5-(carboxyamino)imidazole ribonucleotide synthetase</fullName>
    </alternativeName>
</protein>
<keyword evidence="2 5" id="KW-0547">Nucleotide-binding</keyword>
<dbReference type="FunFam" id="3.30.1490.20:FF:000015">
    <property type="entry name" value="N5-carboxyaminoimidazole ribonucleotide synthase"/>
    <property type="match status" value="1"/>
</dbReference>
<dbReference type="EC" id="6.3.4.18" evidence="5 6"/>
<dbReference type="PROSITE" id="PS50975">
    <property type="entry name" value="ATP_GRASP"/>
    <property type="match status" value="1"/>
</dbReference>
<evidence type="ECO:0000256" key="6">
    <source>
        <dbReference type="RuleBase" id="RU361200"/>
    </source>
</evidence>
<dbReference type="InterPro" id="IPR013815">
    <property type="entry name" value="ATP_grasp_subdomain_1"/>
</dbReference>
<comment type="function">
    <text evidence="5">Catalyzes the ATP-dependent conversion of 5-aminoimidazole ribonucleotide (AIR) and HCO(3)(-) to N5-carboxyaminoimidazole ribonucleotide (N5-CAIR).</text>
</comment>
<dbReference type="NCBIfam" id="NF004679">
    <property type="entry name" value="PRK06019.1-5"/>
    <property type="match status" value="1"/>
</dbReference>
<dbReference type="Pfam" id="PF02222">
    <property type="entry name" value="ATP-grasp"/>
    <property type="match status" value="1"/>
</dbReference>
<dbReference type="GO" id="GO:0005829">
    <property type="term" value="C:cytosol"/>
    <property type="evidence" value="ECO:0007669"/>
    <property type="project" value="TreeGrafter"/>
</dbReference>
<dbReference type="Gene3D" id="3.30.470.20">
    <property type="entry name" value="ATP-grasp fold, B domain"/>
    <property type="match status" value="1"/>
</dbReference>
<dbReference type="InterPro" id="IPR016185">
    <property type="entry name" value="PreATP-grasp_dom_sf"/>
</dbReference>
<dbReference type="GO" id="GO:0005524">
    <property type="term" value="F:ATP binding"/>
    <property type="evidence" value="ECO:0007669"/>
    <property type="project" value="UniProtKB-UniRule"/>
</dbReference>
<dbReference type="SUPFAM" id="SSF56059">
    <property type="entry name" value="Glutathione synthetase ATP-binding domain-like"/>
    <property type="match status" value="1"/>
</dbReference>
<dbReference type="GO" id="GO:0034028">
    <property type="term" value="F:5-(carboxyamino)imidazole ribonucleotide synthase activity"/>
    <property type="evidence" value="ECO:0007669"/>
    <property type="project" value="UniProtKB-UniRule"/>
</dbReference>
<feature type="binding site" evidence="5">
    <location>
        <begin position="176"/>
        <end position="179"/>
    </location>
    <ligand>
        <name>ATP</name>
        <dbReference type="ChEBI" id="CHEBI:30616"/>
    </ligand>
</feature>
<sequence length="372" mass="41129">MMKVLVLGSGQLARMMSLASAPLNIDIIAYDVNNNKIVHPLTQQVMDTTLEQTINSVDVITAEFEHIPYDILDICSQSGKFQPTPEAIKAGGDRRIEKTLLDNANVANATHHIITTKQDFLDSISSVGLPMVLKSALGGYDGKGQWRLKEASQIDHIWEEMNELIQSTPNQAIVAEQFIPFNREVSLIGARNKNGDIVTYPLTENVHVNGVLALSTALEGTSLLQQQADDMFSAIVNELDYIGVLAIEFFDVDGQLLVNEIAPRVHNSGHWTQQGTDVCQFEMHIRAVCDLPLVGAELIRSTAMINILGEDSLPKKLLTMPHCHIHWYGKEKRVGRKMGHINVCASSPEALEKELMALSELLDKNAFQVLSK</sequence>
<proteinExistence type="inferred from homology"/>
<evidence type="ECO:0000256" key="2">
    <source>
        <dbReference type="ARBA" id="ARBA00022741"/>
    </source>
</evidence>
<evidence type="ECO:0000259" key="7">
    <source>
        <dbReference type="PROSITE" id="PS50975"/>
    </source>
</evidence>
<keyword evidence="1 5" id="KW-0436">Ligase</keyword>
<feature type="binding site" evidence="5">
    <location>
        <position position="207"/>
    </location>
    <ligand>
        <name>ATP</name>
        <dbReference type="ChEBI" id="CHEBI:30616"/>
    </ligand>
</feature>
<feature type="binding site" evidence="5">
    <location>
        <position position="184"/>
    </location>
    <ligand>
        <name>ATP</name>
        <dbReference type="ChEBI" id="CHEBI:30616"/>
    </ligand>
</feature>
<dbReference type="InterPro" id="IPR054350">
    <property type="entry name" value="PurT/PurK_preATP-grasp"/>
</dbReference>
<comment type="pathway">
    <text evidence="5 6">Purine metabolism; IMP biosynthesis via de novo pathway; 5-amino-1-(5-phospho-D-ribosyl)imidazole-4-carboxylate from 5-amino-1-(5-phospho-D-ribosyl)imidazole (N5-CAIR route): step 1/2.</text>
</comment>
<dbReference type="SUPFAM" id="SSF52440">
    <property type="entry name" value="PreATP-grasp domain"/>
    <property type="match status" value="1"/>
</dbReference>
<dbReference type="Gene3D" id="3.40.50.20">
    <property type="match status" value="1"/>
</dbReference>
<dbReference type="InterPro" id="IPR005875">
    <property type="entry name" value="PurK"/>
</dbReference>
<dbReference type="InterPro" id="IPR011761">
    <property type="entry name" value="ATP-grasp"/>
</dbReference>
<organism evidence="8 9">
    <name type="scientific">Aliivibrio logei</name>
    <name type="common">Vibrio logei</name>
    <dbReference type="NCBI Taxonomy" id="688"/>
    <lineage>
        <taxon>Bacteria</taxon>
        <taxon>Pseudomonadati</taxon>
        <taxon>Pseudomonadota</taxon>
        <taxon>Gammaproteobacteria</taxon>
        <taxon>Vibrionales</taxon>
        <taxon>Vibrionaceae</taxon>
        <taxon>Aliivibrio</taxon>
    </lineage>
</organism>
<evidence type="ECO:0000313" key="8">
    <source>
        <dbReference type="EMBL" id="OCH18764.1"/>
    </source>
</evidence>
<dbReference type="AlphaFoldDB" id="A0A1B9NW00"/>
<dbReference type="EMBL" id="MAJU01000024">
    <property type="protein sequence ID" value="OCH18764.1"/>
    <property type="molecule type" value="Genomic_DNA"/>
</dbReference>
<dbReference type="InterPro" id="IPR011054">
    <property type="entry name" value="Rudment_hybrid_motif"/>
</dbReference>
<gene>
    <name evidence="5 6" type="primary">purK</name>
    <name evidence="8" type="ORF">A6E04_02750</name>
</gene>
<feature type="binding site" evidence="5">
    <location>
        <begin position="139"/>
        <end position="145"/>
    </location>
    <ligand>
        <name>ATP</name>
        <dbReference type="ChEBI" id="CHEBI:30616"/>
    </ligand>
</feature>
<accession>A0A1B9NW00</accession>
<dbReference type="Gene3D" id="3.30.1490.20">
    <property type="entry name" value="ATP-grasp fold, A domain"/>
    <property type="match status" value="1"/>
</dbReference>
<dbReference type="UniPathway" id="UPA00074">
    <property type="reaction ID" value="UER00942"/>
</dbReference>
<dbReference type="PANTHER" id="PTHR11609:SF5">
    <property type="entry name" value="PHOSPHORIBOSYLAMINOIMIDAZOLE CARBOXYLASE"/>
    <property type="match status" value="1"/>
</dbReference>
<dbReference type="Pfam" id="PF22660">
    <property type="entry name" value="RS_preATP-grasp-like"/>
    <property type="match status" value="1"/>
</dbReference>
<evidence type="ECO:0000256" key="1">
    <source>
        <dbReference type="ARBA" id="ARBA00022598"/>
    </source>
</evidence>
<feature type="domain" description="ATP-grasp" evidence="7">
    <location>
        <begin position="98"/>
        <end position="289"/>
    </location>
</feature>
<keyword evidence="3 5" id="KW-0658">Purine biosynthesis</keyword>
<feature type="binding site" evidence="5">
    <location>
        <position position="94"/>
    </location>
    <ligand>
        <name>ATP</name>
        <dbReference type="ChEBI" id="CHEBI:30616"/>
    </ligand>
</feature>
<feature type="binding site" evidence="5">
    <location>
        <begin position="259"/>
        <end position="260"/>
    </location>
    <ligand>
        <name>ATP</name>
        <dbReference type="ChEBI" id="CHEBI:30616"/>
    </ligand>
</feature>
<dbReference type="STRING" id="688.A6E04_02750"/>
<keyword evidence="4 5" id="KW-0067">ATP-binding</keyword>
<dbReference type="GO" id="GO:0046872">
    <property type="term" value="F:metal ion binding"/>
    <property type="evidence" value="ECO:0007669"/>
    <property type="project" value="InterPro"/>
</dbReference>
<dbReference type="InterPro" id="IPR040686">
    <property type="entry name" value="PurK_C"/>
</dbReference>
<comment type="subunit">
    <text evidence="5 6">Homodimer.</text>
</comment>
<evidence type="ECO:0000256" key="4">
    <source>
        <dbReference type="ARBA" id="ARBA00022840"/>
    </source>
</evidence>
<dbReference type="HAMAP" id="MF_01928">
    <property type="entry name" value="PurK"/>
    <property type="match status" value="1"/>
</dbReference>
<evidence type="ECO:0000256" key="5">
    <source>
        <dbReference type="HAMAP-Rule" id="MF_01928"/>
    </source>
</evidence>
<dbReference type="GO" id="GO:0004638">
    <property type="term" value="F:phosphoribosylaminoimidazole carboxylase activity"/>
    <property type="evidence" value="ECO:0007669"/>
    <property type="project" value="InterPro"/>
</dbReference>
<comment type="catalytic activity">
    <reaction evidence="5 6">
        <text>5-amino-1-(5-phospho-beta-D-ribosyl)imidazole + hydrogencarbonate + ATP = 5-carboxyamino-1-(5-phospho-D-ribosyl)imidazole + ADP + phosphate + 2 H(+)</text>
        <dbReference type="Rhea" id="RHEA:19317"/>
        <dbReference type="ChEBI" id="CHEBI:15378"/>
        <dbReference type="ChEBI" id="CHEBI:17544"/>
        <dbReference type="ChEBI" id="CHEBI:30616"/>
        <dbReference type="ChEBI" id="CHEBI:43474"/>
        <dbReference type="ChEBI" id="CHEBI:58730"/>
        <dbReference type="ChEBI" id="CHEBI:137981"/>
        <dbReference type="ChEBI" id="CHEBI:456216"/>
        <dbReference type="EC" id="6.3.4.18"/>
    </reaction>
</comment>
<dbReference type="NCBIfam" id="TIGR01161">
    <property type="entry name" value="purK"/>
    <property type="match status" value="1"/>
</dbReference>
<feature type="binding site" evidence="5">
    <location>
        <position position="134"/>
    </location>
    <ligand>
        <name>ATP</name>
        <dbReference type="ChEBI" id="CHEBI:30616"/>
    </ligand>
</feature>
<dbReference type="PANTHER" id="PTHR11609">
    <property type="entry name" value="PURINE BIOSYNTHESIS PROTEIN 6/7, PUR6/7"/>
    <property type="match status" value="1"/>
</dbReference>
<evidence type="ECO:0000313" key="9">
    <source>
        <dbReference type="Proteomes" id="UP000093523"/>
    </source>
</evidence>
<evidence type="ECO:0000256" key="3">
    <source>
        <dbReference type="ARBA" id="ARBA00022755"/>
    </source>
</evidence>
<comment type="caution">
    <text evidence="8">The sequence shown here is derived from an EMBL/GenBank/DDBJ whole genome shotgun (WGS) entry which is preliminary data.</text>
</comment>
<dbReference type="Pfam" id="PF17769">
    <property type="entry name" value="PurK_C"/>
    <property type="match status" value="1"/>
</dbReference>
<dbReference type="GO" id="GO:0006189">
    <property type="term" value="P:'de novo' IMP biosynthetic process"/>
    <property type="evidence" value="ECO:0007669"/>
    <property type="project" value="UniProtKB-UniRule"/>
</dbReference>
<reference evidence="8 9" key="1">
    <citation type="submission" date="2016-06" db="EMBL/GenBank/DDBJ databases">
        <authorList>
            <person name="Kjaerup R.B."/>
            <person name="Dalgaard T.S."/>
            <person name="Juul-Madsen H.R."/>
        </authorList>
    </citation>
    <scope>NUCLEOTIDE SEQUENCE [LARGE SCALE GENOMIC DNA]</scope>
    <source>
        <strain evidence="8 9">1S159</strain>
    </source>
</reference>
<name>A0A1B9NW00_ALILO</name>